<dbReference type="AlphaFoldDB" id="A0A1G6B1Y2"/>
<feature type="transmembrane region" description="Helical" evidence="1">
    <location>
        <begin position="24"/>
        <end position="48"/>
    </location>
</feature>
<keyword evidence="1" id="KW-0812">Transmembrane</keyword>
<dbReference type="Proteomes" id="UP000199071">
    <property type="component" value="Unassembled WGS sequence"/>
</dbReference>
<evidence type="ECO:0000313" key="2">
    <source>
        <dbReference type="EMBL" id="SDB14667.1"/>
    </source>
</evidence>
<dbReference type="EMBL" id="FMXQ01000002">
    <property type="protein sequence ID" value="SDB14667.1"/>
    <property type="molecule type" value="Genomic_DNA"/>
</dbReference>
<evidence type="ECO:0000256" key="1">
    <source>
        <dbReference type="SAM" id="Phobius"/>
    </source>
</evidence>
<name>A0A1G6B1Y2_9HYPH</name>
<protein>
    <recommendedName>
        <fullName evidence="4">DoxX-like family protein</fullName>
    </recommendedName>
</protein>
<evidence type="ECO:0000313" key="3">
    <source>
        <dbReference type="Proteomes" id="UP000199071"/>
    </source>
</evidence>
<accession>A0A1G6B1Y2</accession>
<reference evidence="2 3" key="1">
    <citation type="submission" date="2016-10" db="EMBL/GenBank/DDBJ databases">
        <authorList>
            <person name="de Groot N.N."/>
        </authorList>
    </citation>
    <scope>NUCLEOTIDE SEQUENCE [LARGE SCALE GENOMIC DNA]</scope>
    <source>
        <strain evidence="2 3">ATCC 35022</strain>
    </source>
</reference>
<feature type="transmembrane region" description="Helical" evidence="1">
    <location>
        <begin position="115"/>
        <end position="132"/>
    </location>
</feature>
<dbReference type="RefSeq" id="WP_090875341.1">
    <property type="nucleotide sequence ID" value="NZ_FMXQ01000002.1"/>
</dbReference>
<gene>
    <name evidence="2" type="ORF">SAMN02982931_01122</name>
</gene>
<feature type="transmembrane region" description="Helical" evidence="1">
    <location>
        <begin position="60"/>
        <end position="81"/>
    </location>
</feature>
<keyword evidence="3" id="KW-1185">Reference proteome</keyword>
<feature type="transmembrane region" description="Helical" evidence="1">
    <location>
        <begin position="88"/>
        <end position="109"/>
    </location>
</feature>
<keyword evidence="1" id="KW-0472">Membrane</keyword>
<dbReference type="InterPro" id="IPR046161">
    <property type="entry name" value="DUF6163"/>
</dbReference>
<organism evidence="2 3">
    <name type="scientific">Bauldia litoralis</name>
    <dbReference type="NCBI Taxonomy" id="665467"/>
    <lineage>
        <taxon>Bacteria</taxon>
        <taxon>Pseudomonadati</taxon>
        <taxon>Pseudomonadota</taxon>
        <taxon>Alphaproteobacteria</taxon>
        <taxon>Hyphomicrobiales</taxon>
        <taxon>Kaistiaceae</taxon>
        <taxon>Bauldia</taxon>
    </lineage>
</organism>
<dbReference type="OrthoDB" id="7843623at2"/>
<keyword evidence="1" id="KW-1133">Transmembrane helix</keyword>
<evidence type="ECO:0008006" key="4">
    <source>
        <dbReference type="Google" id="ProtNLM"/>
    </source>
</evidence>
<dbReference type="Pfam" id="PF19660">
    <property type="entry name" value="DUF6163"/>
    <property type="match status" value="1"/>
</dbReference>
<sequence length="139" mass="15349">MTISEKDSTPHAPFGDRLPAILNIYGRVMAGVMMLLGLREWGIIVGIFDGAVGSFETMPAAWKIATMHLAVVDLVASVGLWQRVAWGNVVWVYAALAEIAMHTVFIGTFGGDLPIVLFHFVTLGVYLALFMIERRRETR</sequence>
<proteinExistence type="predicted"/>
<dbReference type="STRING" id="665467.SAMN02982931_01122"/>